<dbReference type="AlphaFoldDB" id="A0A9W9R1Y1"/>
<dbReference type="EMBL" id="JAPZBQ010000001">
    <property type="protein sequence ID" value="KAJ5352130.1"/>
    <property type="molecule type" value="Genomic_DNA"/>
</dbReference>
<evidence type="ECO:0000313" key="2">
    <source>
        <dbReference type="Proteomes" id="UP001147695"/>
    </source>
</evidence>
<comment type="caution">
    <text evidence="1">The sequence shown here is derived from an EMBL/GenBank/DDBJ whole genome shotgun (WGS) entry which is preliminary data.</text>
</comment>
<organism evidence="1 2">
    <name type="scientific">Penicillium brevicompactum</name>
    <dbReference type="NCBI Taxonomy" id="5074"/>
    <lineage>
        <taxon>Eukaryota</taxon>
        <taxon>Fungi</taxon>
        <taxon>Dikarya</taxon>
        <taxon>Ascomycota</taxon>
        <taxon>Pezizomycotina</taxon>
        <taxon>Eurotiomycetes</taxon>
        <taxon>Eurotiomycetidae</taxon>
        <taxon>Eurotiales</taxon>
        <taxon>Aspergillaceae</taxon>
        <taxon>Penicillium</taxon>
    </lineage>
</organism>
<reference evidence="1" key="1">
    <citation type="submission" date="2022-12" db="EMBL/GenBank/DDBJ databases">
        <authorList>
            <person name="Petersen C."/>
        </authorList>
    </citation>
    <scope>NUCLEOTIDE SEQUENCE</scope>
    <source>
        <strain evidence="1">IBT 35673</strain>
    </source>
</reference>
<proteinExistence type="predicted"/>
<reference evidence="1" key="2">
    <citation type="journal article" date="2023" name="IMA Fungus">
        <title>Comparative genomic study of the Penicillium genus elucidates a diverse pangenome and 15 lateral gene transfer events.</title>
        <authorList>
            <person name="Petersen C."/>
            <person name="Sorensen T."/>
            <person name="Nielsen M.R."/>
            <person name="Sondergaard T.E."/>
            <person name="Sorensen J.L."/>
            <person name="Fitzpatrick D.A."/>
            <person name="Frisvad J.C."/>
            <person name="Nielsen K.L."/>
        </authorList>
    </citation>
    <scope>NUCLEOTIDE SEQUENCE</scope>
    <source>
        <strain evidence="1">IBT 35673</strain>
    </source>
</reference>
<protein>
    <submittedName>
        <fullName evidence="1">Uncharacterized protein</fullName>
    </submittedName>
</protein>
<dbReference type="Proteomes" id="UP001147695">
    <property type="component" value="Unassembled WGS sequence"/>
</dbReference>
<name>A0A9W9R1Y1_PENBR</name>
<accession>A0A9W9R1Y1</accession>
<gene>
    <name evidence="1" type="ORF">N7452_001104</name>
</gene>
<sequence>MSSGSSQLQMEAFNQQSNMLGTISTQLTTSPERGNMIHIGGHHLIDSLLDGGFEFPTLVPQRLETTIAPAQSDEGIEMDTSPVIEHSTDSAETFHSLSSEAEAEGLVRANQEESPAPVPSPHPQGIAWMPRLSEFLDDIKCLPVGEARLLETGKTKFCNLPVIRIGLRYIPDGDDPELRTVTVTRLPVPTSLSEVLRSVRGGDVLNATMCDTVAIIGSQTALLTFTTSMGAAGFVQTARSEGFYVGFHKAHVELVTLPTYPMRRILQDRIINRGRTRALTATSANGPTKDIIYGVLSSSLVANHIEGFKDHRSQNEVTILFYSIDMAMRAFKLLCECPKITKIWFGSDPCGRTYQ</sequence>
<evidence type="ECO:0000313" key="1">
    <source>
        <dbReference type="EMBL" id="KAJ5352130.1"/>
    </source>
</evidence>